<dbReference type="InterPro" id="IPR014722">
    <property type="entry name" value="Rib_uL2_dom2"/>
</dbReference>
<dbReference type="InterPro" id="IPR000915">
    <property type="entry name" value="60S_ribosomal_eL6"/>
</dbReference>
<dbReference type="AlphaFoldDB" id="A0A9J6CH05"/>
<keyword evidence="9" id="KW-1185">Reference proteome</keyword>
<dbReference type="GO" id="GO:0022625">
    <property type="term" value="C:cytosolic large ribosomal subunit"/>
    <property type="evidence" value="ECO:0007669"/>
    <property type="project" value="TreeGrafter"/>
</dbReference>
<dbReference type="GO" id="GO:0003735">
    <property type="term" value="F:structural constituent of ribosome"/>
    <property type="evidence" value="ECO:0007669"/>
    <property type="project" value="InterPro"/>
</dbReference>
<comment type="subunit">
    <text evidence="6">Component of the large ribosomal subunit. May bind IPO9 with low affinity.</text>
</comment>
<organism evidence="8 9">
    <name type="scientific">Polypedilum vanderplanki</name>
    <name type="common">Sleeping chironomid midge</name>
    <dbReference type="NCBI Taxonomy" id="319348"/>
    <lineage>
        <taxon>Eukaryota</taxon>
        <taxon>Metazoa</taxon>
        <taxon>Ecdysozoa</taxon>
        <taxon>Arthropoda</taxon>
        <taxon>Hexapoda</taxon>
        <taxon>Insecta</taxon>
        <taxon>Pterygota</taxon>
        <taxon>Neoptera</taxon>
        <taxon>Endopterygota</taxon>
        <taxon>Diptera</taxon>
        <taxon>Nematocera</taxon>
        <taxon>Chironomoidea</taxon>
        <taxon>Chironomidae</taxon>
        <taxon>Chironominae</taxon>
        <taxon>Polypedilum</taxon>
        <taxon>Polypedilum</taxon>
    </lineage>
</organism>
<dbReference type="FunFam" id="2.30.30.30:FF:000014">
    <property type="entry name" value="60S ribosomal protein L6"/>
    <property type="match status" value="1"/>
</dbReference>
<reference evidence="8" key="1">
    <citation type="submission" date="2021-03" db="EMBL/GenBank/DDBJ databases">
        <title>Chromosome level genome of the anhydrobiotic midge Polypedilum vanderplanki.</title>
        <authorList>
            <person name="Yoshida Y."/>
            <person name="Kikawada T."/>
            <person name="Gusev O."/>
        </authorList>
    </citation>
    <scope>NUCLEOTIDE SEQUENCE</scope>
    <source>
        <strain evidence="8">NIAS01</strain>
        <tissue evidence="8">Whole body or cell culture</tissue>
    </source>
</reference>
<keyword evidence="3" id="KW-0687">Ribonucleoprotein</keyword>
<feature type="chain" id="PRO_5039945432" description="Large ribosomal subunit protein eL6" evidence="7">
    <location>
        <begin position="24"/>
        <end position="289"/>
    </location>
</feature>
<keyword evidence="2" id="KW-0689">Ribosomal protein</keyword>
<evidence type="ECO:0000313" key="8">
    <source>
        <dbReference type="EMBL" id="KAG5681490.1"/>
    </source>
</evidence>
<evidence type="ECO:0000256" key="4">
    <source>
        <dbReference type="ARBA" id="ARBA00035233"/>
    </source>
</evidence>
<feature type="signal peptide" evidence="7">
    <location>
        <begin position="1"/>
        <end position="23"/>
    </location>
</feature>
<dbReference type="PANTHER" id="PTHR10715:SF0">
    <property type="entry name" value="LARGE RIBOSOMAL SUBUNIT PROTEIN EL6"/>
    <property type="match status" value="1"/>
</dbReference>
<dbReference type="Gene3D" id="2.30.30.30">
    <property type="match status" value="1"/>
</dbReference>
<dbReference type="GO" id="GO:0002181">
    <property type="term" value="P:cytoplasmic translation"/>
    <property type="evidence" value="ECO:0007669"/>
    <property type="project" value="TreeGrafter"/>
</dbReference>
<evidence type="ECO:0000256" key="2">
    <source>
        <dbReference type="ARBA" id="ARBA00022980"/>
    </source>
</evidence>
<sequence>MIQFLNLIVLFCLDFQFRILVQSEYIMAPTATKKKATKQVVNKKVKNRDLGNGVLRWSRFKLKQKNSYRLKNVKAKKPVRPKKQPAKVAITVVKQIGGAKNGGTRVVRVKKNRASYATKAKVTPRPSKNYFAKHTRYTRRTLVPGKVLILLAGRHKGKRVVLLKVLKSGLLLVNGPFYLNSCPLRRISQRYVICTKTRVNLKGVTIPEHINDTYFKRAEKKKPRKTEGDIFAKQEEKYAPSEQRKKDQITVDKLVREAIKKTHQGLLVSKYLKSNFALRSHQYPHRMRF</sequence>
<comment type="similarity">
    <text evidence="1">Belongs to the eukaryotic ribosomal protein eL6 family.</text>
</comment>
<dbReference type="EMBL" id="JADBJN010000001">
    <property type="protein sequence ID" value="KAG5681490.1"/>
    <property type="molecule type" value="Genomic_DNA"/>
</dbReference>
<dbReference type="CDD" id="cd13156">
    <property type="entry name" value="KOW_RPL6"/>
    <property type="match status" value="1"/>
</dbReference>
<name>A0A9J6CH05_POLVA</name>
<evidence type="ECO:0000256" key="5">
    <source>
        <dbReference type="ARBA" id="ARBA00035351"/>
    </source>
</evidence>
<accession>A0A9J6CH05</accession>
<dbReference type="InterPro" id="IPR041997">
    <property type="entry name" value="Ribosomal_eL6_KOW"/>
</dbReference>
<dbReference type="Proteomes" id="UP001107558">
    <property type="component" value="Chromosome 1"/>
</dbReference>
<dbReference type="PANTHER" id="PTHR10715">
    <property type="entry name" value="60S RIBOSOMAL PROTEIN L6"/>
    <property type="match status" value="1"/>
</dbReference>
<evidence type="ECO:0000256" key="6">
    <source>
        <dbReference type="ARBA" id="ARBA00046388"/>
    </source>
</evidence>
<dbReference type="Pfam" id="PF01159">
    <property type="entry name" value="Ribosomal_L6e"/>
    <property type="match status" value="1"/>
</dbReference>
<dbReference type="SUPFAM" id="SSF50104">
    <property type="entry name" value="Translation proteins SH3-like domain"/>
    <property type="match status" value="1"/>
</dbReference>
<dbReference type="GO" id="GO:0003723">
    <property type="term" value="F:RNA binding"/>
    <property type="evidence" value="ECO:0007669"/>
    <property type="project" value="TreeGrafter"/>
</dbReference>
<proteinExistence type="inferred from homology"/>
<dbReference type="InterPro" id="IPR008991">
    <property type="entry name" value="Translation_prot_SH3-like_sf"/>
</dbReference>
<keyword evidence="7" id="KW-0732">Signal</keyword>
<dbReference type="GO" id="GO:0000027">
    <property type="term" value="P:ribosomal large subunit assembly"/>
    <property type="evidence" value="ECO:0007669"/>
    <property type="project" value="TreeGrafter"/>
</dbReference>
<comment type="caution">
    <text evidence="8">The sequence shown here is derived from an EMBL/GenBank/DDBJ whole genome shotgun (WGS) entry which is preliminary data.</text>
</comment>
<dbReference type="OrthoDB" id="2436667at2759"/>
<evidence type="ECO:0000256" key="3">
    <source>
        <dbReference type="ARBA" id="ARBA00023274"/>
    </source>
</evidence>
<evidence type="ECO:0000313" key="9">
    <source>
        <dbReference type="Proteomes" id="UP001107558"/>
    </source>
</evidence>
<gene>
    <name evidence="8" type="ORF">PVAND_010920</name>
</gene>
<evidence type="ECO:0000256" key="1">
    <source>
        <dbReference type="ARBA" id="ARBA00010592"/>
    </source>
</evidence>
<evidence type="ECO:0000256" key="7">
    <source>
        <dbReference type="SAM" id="SignalP"/>
    </source>
</evidence>
<protein>
    <recommendedName>
        <fullName evidence="4">Large ribosomal subunit protein eL6</fullName>
    </recommendedName>
    <alternativeName>
        <fullName evidence="5">60S ribosomal protein L6</fullName>
    </alternativeName>
</protein>